<evidence type="ECO:0000256" key="1">
    <source>
        <dbReference type="ARBA" id="ARBA00004123"/>
    </source>
</evidence>
<evidence type="ECO:0000313" key="7">
    <source>
        <dbReference type="EMBL" id="KAJ1644362.1"/>
    </source>
</evidence>
<feature type="compositionally biased region" description="Low complexity" evidence="6">
    <location>
        <begin position="1210"/>
        <end position="1223"/>
    </location>
</feature>
<feature type="region of interest" description="Disordered" evidence="6">
    <location>
        <begin position="254"/>
        <end position="276"/>
    </location>
</feature>
<keyword evidence="5" id="KW-0131">Cell cycle</keyword>
<evidence type="ECO:0000256" key="5">
    <source>
        <dbReference type="ARBA" id="ARBA00023306"/>
    </source>
</evidence>
<accession>A0A9W7XGZ8</accession>
<sequence>MTEDGGPLGLSFQPKLFSDKSNKKTVTISELYKQLKVGSKLSKDLNNLEQETIDTHSLDSITRQLLAPALLKHKESGVVAYVTCCISDILRLYAPEAPYSDDEIKQIFNVFIDQLGHLDDPNNQFFPLREYLLTNLATVRTCALVTMLPDAEDVISKFFAVLFGIVKPGLAHSIQMLVQDVLQQLLEEPRSVPQDVIDIILLQFTRKRQQDNPVAHQLASDLAKATSDVLQKYIYQYFNDVIVSAAQQRVGQMQQQLQQQHADGEGQRQNRSSAATGSLEDLRSAHFLILELNKAAPGTLLNVIPQVEEELSVDDVDIRVLATDVLGEMFAEKGFTLAKRYESTWRTWKGRRADTSSLVRVQWVEHAVSLYQHQPQLSRELNEFVVEKLCDVDEKVRQATCRAFSQLEMTQMAQTAISESVVNMLVERCKDRKASVRSEAIVSLATIYSQVYEDIEQGSAPAKQKWGSIPSKIFMLRFIDDPEIDSKVESILTSAILNFSQLKDDRSRCQRLLFVFGGLSSKARTGFLSYMQRQRDIIRLTDELLSLCQSRGQTTAAPDAEAEADQRIRALVVKISARFPERAKMESALTQLVNLHDEEVYKGFRATMNAENTARSVRKHQKSAFKRLVSLAPGIVDTIAPLWKCVGLTFINRGLVPYLFEFTSSDSSMSMAVDRSATLSQTSLKSAAGDLLDFITKVFPEMLKHSSDELFSIDELRSESALEVEERMALMVKYAKAVPHSVPKSTALESQLAQFVRAGTSIRQAKYAAFLITQTTGTNELSLALTGDMVDNLDNRHLDQRAPSYAALSRLVQYAPSAFVGYADRVSTFLIQSVLMDNSLGSDAVASGSDEDDSSDEWLSRSQLEDSVLCKIYAVKILANWLMGMDRQSLTRDRVQLVLGTLRQLVRNGGEMQQDTATSPQTRQHLQLTAASCMLKLASLVHFDHVLNAADISSLALVVQAPCYEVRSTFLLKKLIPALVSWKISVRFVPALFMVAHDPEAALRDNVKHAVELRLASIRPTPGSPSVIEESLCRLLFILAHHPDWDDSRIADTLGLFCRYIEFFIACVCVAQNVSLLFCYAGEIKAYKNRKTADALSKDTPNDTFTNRLYILSELTQFLLREKSTSSNWPVNVYPGKLTLPSDIFEPLSDASESSAVRGQPYLDPEFIRRRAKAPTAAHKRSRARPAEPSGSSGQQSKRNRNAAVSRSSKAFAGAGKGKQAAARNGNGSDEEDDAEGTDDSDNGGDIQMDSDDDDDDEDEQVNVADDAEMPSEL</sequence>
<feature type="compositionally biased region" description="Acidic residues" evidence="6">
    <location>
        <begin position="1229"/>
        <end position="1274"/>
    </location>
</feature>
<dbReference type="GO" id="GO:0000785">
    <property type="term" value="C:chromatin"/>
    <property type="evidence" value="ECO:0007669"/>
    <property type="project" value="TreeGrafter"/>
</dbReference>
<evidence type="ECO:0000256" key="2">
    <source>
        <dbReference type="ARBA" id="ARBA00022618"/>
    </source>
</evidence>
<comment type="subcellular location">
    <subcellularLocation>
        <location evidence="1">Nucleus</location>
    </subcellularLocation>
</comment>
<dbReference type="AlphaFoldDB" id="A0A9W7XGZ8"/>
<organism evidence="7 8">
    <name type="scientific">Coemansia asiatica</name>
    <dbReference type="NCBI Taxonomy" id="1052880"/>
    <lineage>
        <taxon>Eukaryota</taxon>
        <taxon>Fungi</taxon>
        <taxon>Fungi incertae sedis</taxon>
        <taxon>Zoopagomycota</taxon>
        <taxon>Kickxellomycotina</taxon>
        <taxon>Kickxellomycetes</taxon>
        <taxon>Kickxellales</taxon>
        <taxon>Kickxellaceae</taxon>
        <taxon>Coemansia</taxon>
    </lineage>
</organism>
<dbReference type="GO" id="GO:0007064">
    <property type="term" value="P:mitotic sister chromatid cohesion"/>
    <property type="evidence" value="ECO:0007669"/>
    <property type="project" value="InterPro"/>
</dbReference>
<dbReference type="Proteomes" id="UP001145021">
    <property type="component" value="Unassembled WGS sequence"/>
</dbReference>
<gene>
    <name evidence="7" type="primary">PDS5</name>
    <name evidence="7" type="ORF">LPJ64_003948</name>
</gene>
<dbReference type="Gene3D" id="1.25.10.10">
    <property type="entry name" value="Leucine-rich Repeat Variant"/>
    <property type="match status" value="1"/>
</dbReference>
<dbReference type="InterPro" id="IPR016024">
    <property type="entry name" value="ARM-type_fold"/>
</dbReference>
<dbReference type="GO" id="GO:0006281">
    <property type="term" value="P:DNA repair"/>
    <property type="evidence" value="ECO:0007669"/>
    <property type="project" value="TreeGrafter"/>
</dbReference>
<dbReference type="GO" id="GO:0051301">
    <property type="term" value="P:cell division"/>
    <property type="evidence" value="ECO:0007669"/>
    <property type="project" value="UniProtKB-KW"/>
</dbReference>
<keyword evidence="3" id="KW-0498">Mitosis</keyword>
<feature type="compositionally biased region" description="Polar residues" evidence="6">
    <location>
        <begin position="1190"/>
        <end position="1209"/>
    </location>
</feature>
<proteinExistence type="predicted"/>
<dbReference type="GO" id="GO:0005634">
    <property type="term" value="C:nucleus"/>
    <property type="evidence" value="ECO:0007669"/>
    <property type="project" value="UniProtKB-SubCell"/>
</dbReference>
<dbReference type="Pfam" id="PF20168">
    <property type="entry name" value="PDS5"/>
    <property type="match status" value="1"/>
</dbReference>
<evidence type="ECO:0000256" key="6">
    <source>
        <dbReference type="SAM" id="MobiDB-lite"/>
    </source>
</evidence>
<dbReference type="SUPFAM" id="SSF48371">
    <property type="entry name" value="ARM repeat"/>
    <property type="match status" value="1"/>
</dbReference>
<evidence type="ECO:0000256" key="3">
    <source>
        <dbReference type="ARBA" id="ARBA00022776"/>
    </source>
</evidence>
<keyword evidence="2" id="KW-0132">Cell division</keyword>
<keyword evidence="8" id="KW-1185">Reference proteome</keyword>
<feature type="region of interest" description="Disordered" evidence="6">
    <location>
        <begin position="1150"/>
        <end position="1274"/>
    </location>
</feature>
<name>A0A9W7XGZ8_9FUNG</name>
<evidence type="ECO:0000313" key="8">
    <source>
        <dbReference type="Proteomes" id="UP001145021"/>
    </source>
</evidence>
<protein>
    <submittedName>
        <fullName evidence="7">Sister chromatid cohesion protein pds5</fullName>
    </submittedName>
</protein>
<evidence type="ECO:0000256" key="4">
    <source>
        <dbReference type="ARBA" id="ARBA00023242"/>
    </source>
</evidence>
<dbReference type="PANTHER" id="PTHR12663">
    <property type="entry name" value="ANDROGEN INDUCED INHIBITOR OF PROLIFERATION AS3 / PDS5-RELATED"/>
    <property type="match status" value="1"/>
</dbReference>
<dbReference type="CDD" id="cd19953">
    <property type="entry name" value="PDS5"/>
    <property type="match status" value="1"/>
</dbReference>
<dbReference type="InterPro" id="IPR011989">
    <property type="entry name" value="ARM-like"/>
</dbReference>
<dbReference type="InterPro" id="IPR039776">
    <property type="entry name" value="Pds5"/>
</dbReference>
<keyword evidence="4" id="KW-0539">Nucleus</keyword>
<dbReference type="PANTHER" id="PTHR12663:SF0">
    <property type="entry name" value="PRECOCIOUS DISSOCIATION OF SISTERS 5, ISOFORM A"/>
    <property type="match status" value="1"/>
</dbReference>
<comment type="caution">
    <text evidence="7">The sequence shown here is derived from an EMBL/GenBank/DDBJ whole genome shotgun (WGS) entry which is preliminary data.</text>
</comment>
<feature type="compositionally biased region" description="Basic residues" evidence="6">
    <location>
        <begin position="1170"/>
        <end position="1184"/>
    </location>
</feature>
<dbReference type="EMBL" id="JANBOH010000171">
    <property type="protein sequence ID" value="KAJ1644362.1"/>
    <property type="molecule type" value="Genomic_DNA"/>
</dbReference>
<reference evidence="7" key="1">
    <citation type="submission" date="2022-07" db="EMBL/GenBank/DDBJ databases">
        <title>Phylogenomic reconstructions and comparative analyses of Kickxellomycotina fungi.</title>
        <authorList>
            <person name="Reynolds N.K."/>
            <person name="Stajich J.E."/>
            <person name="Barry K."/>
            <person name="Grigoriev I.V."/>
            <person name="Crous P."/>
            <person name="Smith M.E."/>
        </authorList>
    </citation>
    <scope>NUCLEOTIDE SEQUENCE</scope>
    <source>
        <strain evidence="7">NBRC 105413</strain>
    </source>
</reference>